<dbReference type="OrthoDB" id="1892915at2759"/>
<organism evidence="2 3">
    <name type="scientific">Handroanthus impetiginosus</name>
    <dbReference type="NCBI Taxonomy" id="429701"/>
    <lineage>
        <taxon>Eukaryota</taxon>
        <taxon>Viridiplantae</taxon>
        <taxon>Streptophyta</taxon>
        <taxon>Embryophyta</taxon>
        <taxon>Tracheophyta</taxon>
        <taxon>Spermatophyta</taxon>
        <taxon>Magnoliopsida</taxon>
        <taxon>eudicotyledons</taxon>
        <taxon>Gunneridae</taxon>
        <taxon>Pentapetalae</taxon>
        <taxon>asterids</taxon>
        <taxon>lamiids</taxon>
        <taxon>Lamiales</taxon>
        <taxon>Bignoniaceae</taxon>
        <taxon>Crescentiina</taxon>
        <taxon>Tabebuia alliance</taxon>
        <taxon>Handroanthus</taxon>
    </lineage>
</organism>
<reference evidence="3" key="1">
    <citation type="journal article" date="2018" name="Gigascience">
        <title>Genome assembly of the Pink Ipe (Handroanthus impetiginosus, Bignoniaceae), a highly valued, ecologically keystone Neotropical timber forest tree.</title>
        <authorList>
            <person name="Silva-Junior O.B."/>
            <person name="Grattapaglia D."/>
            <person name="Novaes E."/>
            <person name="Collevatti R.G."/>
        </authorList>
    </citation>
    <scope>NUCLEOTIDE SEQUENCE [LARGE SCALE GENOMIC DNA]</scope>
    <source>
        <strain evidence="3">cv. UFG-1</strain>
    </source>
</reference>
<proteinExistence type="predicted"/>
<dbReference type="InterPro" id="IPR038939">
    <property type="entry name" value="PDV1/PDV2"/>
</dbReference>
<dbReference type="GO" id="GO:0010020">
    <property type="term" value="P:chloroplast fission"/>
    <property type="evidence" value="ECO:0007669"/>
    <property type="project" value="InterPro"/>
</dbReference>
<protein>
    <submittedName>
        <fullName evidence="2">Uncharacterized protein</fullName>
    </submittedName>
</protein>
<keyword evidence="3" id="KW-1185">Reference proteome</keyword>
<dbReference type="STRING" id="429701.A0A2G9IA48"/>
<dbReference type="EMBL" id="NKXS01000078">
    <property type="protein sequence ID" value="PIN26530.1"/>
    <property type="molecule type" value="Genomic_DNA"/>
</dbReference>
<evidence type="ECO:0000256" key="1">
    <source>
        <dbReference type="SAM" id="Coils"/>
    </source>
</evidence>
<evidence type="ECO:0000313" key="2">
    <source>
        <dbReference type="EMBL" id="PIN26530.1"/>
    </source>
</evidence>
<dbReference type="Proteomes" id="UP000231279">
    <property type="component" value="Unassembled WGS sequence"/>
</dbReference>
<dbReference type="PANTHER" id="PTHR33600:SF5">
    <property type="entry name" value="PLASTID DIVISION PROTEIN PDV1"/>
    <property type="match status" value="1"/>
</dbReference>
<sequence length="212" mass="24835">MELMNKDNLQILTGKTWDLHHRINEKITQNGFSFCSHCSNHGRYCVVSENTLEETEKMMAIRDSLKDLHDILIYLQRIKSNQKRQMEEALARLEESRKLLIQRINQYPERKLEVLEEMVAFLGDGKRAFLLQLKEQKDEKIGQKNVNAISGFLVHTTRFALEFAVIFASMWTTFGWCKSRQRREFLDTGMEGNFGFLLSDSDIHLDVFRGRG</sequence>
<dbReference type="PANTHER" id="PTHR33600">
    <property type="entry name" value="PLASTID DIVISION PROTEIN PDV2"/>
    <property type="match status" value="1"/>
</dbReference>
<evidence type="ECO:0000313" key="3">
    <source>
        <dbReference type="Proteomes" id="UP000231279"/>
    </source>
</evidence>
<keyword evidence="1" id="KW-0175">Coiled coil</keyword>
<accession>A0A2G9IA48</accession>
<dbReference type="AlphaFoldDB" id="A0A2G9IA48"/>
<name>A0A2G9IA48_9LAMI</name>
<comment type="caution">
    <text evidence="2">The sequence shown here is derived from an EMBL/GenBank/DDBJ whole genome shotgun (WGS) entry which is preliminary data.</text>
</comment>
<feature type="coiled-coil region" evidence="1">
    <location>
        <begin position="76"/>
        <end position="103"/>
    </location>
</feature>
<gene>
    <name evidence="2" type="ORF">CDL12_00700</name>
</gene>